<dbReference type="Proteomes" id="UP000761264">
    <property type="component" value="Unassembled WGS sequence"/>
</dbReference>
<dbReference type="PANTHER" id="PTHR23150">
    <property type="entry name" value="SULFATASE MODIFYING FACTOR 1, 2"/>
    <property type="match status" value="1"/>
</dbReference>
<feature type="signal peptide" evidence="1">
    <location>
        <begin position="1"/>
        <end position="15"/>
    </location>
</feature>
<evidence type="ECO:0000313" key="3">
    <source>
        <dbReference type="EMBL" id="NIA68957.1"/>
    </source>
</evidence>
<accession>A0A967EVS1</accession>
<protein>
    <submittedName>
        <fullName evidence="3">Formylglycine-generating enzyme family protein</fullName>
    </submittedName>
</protein>
<proteinExistence type="predicted"/>
<dbReference type="SUPFAM" id="SSF56436">
    <property type="entry name" value="C-type lectin-like"/>
    <property type="match status" value="1"/>
</dbReference>
<reference evidence="3" key="1">
    <citation type="submission" date="2020-03" db="EMBL/GenBank/DDBJ databases">
        <title>Genome of Pelagibius litoralis DSM 21314T.</title>
        <authorList>
            <person name="Wang G."/>
        </authorList>
    </citation>
    <scope>NUCLEOTIDE SEQUENCE</scope>
    <source>
        <strain evidence="3">DSM 21314</strain>
    </source>
</reference>
<dbReference type="InterPro" id="IPR005532">
    <property type="entry name" value="SUMF_dom"/>
</dbReference>
<dbReference type="Gene3D" id="3.90.1580.10">
    <property type="entry name" value="paralog of FGE (formylglycine-generating enzyme)"/>
    <property type="match status" value="1"/>
</dbReference>
<evidence type="ECO:0000256" key="1">
    <source>
        <dbReference type="SAM" id="SignalP"/>
    </source>
</evidence>
<dbReference type="InterPro" id="IPR016187">
    <property type="entry name" value="CTDL_fold"/>
</dbReference>
<organism evidence="3 4">
    <name type="scientific">Pelagibius litoralis</name>
    <dbReference type="NCBI Taxonomy" id="374515"/>
    <lineage>
        <taxon>Bacteria</taxon>
        <taxon>Pseudomonadati</taxon>
        <taxon>Pseudomonadota</taxon>
        <taxon>Alphaproteobacteria</taxon>
        <taxon>Rhodospirillales</taxon>
        <taxon>Rhodovibrionaceae</taxon>
        <taxon>Pelagibius</taxon>
    </lineage>
</organism>
<keyword evidence="1" id="KW-0732">Signal</keyword>
<feature type="chain" id="PRO_5037086245" evidence="1">
    <location>
        <begin position="16"/>
        <end position="264"/>
    </location>
</feature>
<dbReference type="InterPro" id="IPR042095">
    <property type="entry name" value="SUMF_sf"/>
</dbReference>
<keyword evidence="4" id="KW-1185">Reference proteome</keyword>
<gene>
    <name evidence="3" type="ORF">HBA54_10165</name>
</gene>
<evidence type="ECO:0000313" key="4">
    <source>
        <dbReference type="Proteomes" id="UP000761264"/>
    </source>
</evidence>
<dbReference type="PANTHER" id="PTHR23150:SF19">
    <property type="entry name" value="FORMYLGLYCINE-GENERATING ENZYME"/>
    <property type="match status" value="1"/>
</dbReference>
<sequence>MAALAILMLSGNATAADPGLDLVAIPGGSFVTGDAGGDANEVRRRVSVAPFSLMRREVTNAQFAAFAALKNHRTEAELRGSGYVWTDRWRLAAGADWRRPQGQGSSIDGLDAHPVVQVSVRDAEAFCAHHGLRLPSENEWAFAARGPQSLRYAWGDVPPVQDGKQLVANFGTEPCCAADDSDGYARTAPVGSYPAGRSPFALDDMAGNVWEWTASPFPGKPAERVIRGGGWGNNPYCLRAAYRHGNPPDISLDMVGFRCAGPPS</sequence>
<dbReference type="EMBL" id="JAAQPH010000006">
    <property type="protein sequence ID" value="NIA68957.1"/>
    <property type="molecule type" value="Genomic_DNA"/>
</dbReference>
<evidence type="ECO:0000259" key="2">
    <source>
        <dbReference type="Pfam" id="PF03781"/>
    </source>
</evidence>
<dbReference type="GO" id="GO:0120147">
    <property type="term" value="F:formylglycine-generating oxidase activity"/>
    <property type="evidence" value="ECO:0007669"/>
    <property type="project" value="TreeGrafter"/>
</dbReference>
<dbReference type="Pfam" id="PF03781">
    <property type="entry name" value="FGE-sulfatase"/>
    <property type="match status" value="1"/>
</dbReference>
<feature type="domain" description="Sulfatase-modifying factor enzyme-like" evidence="2">
    <location>
        <begin position="21"/>
        <end position="260"/>
    </location>
</feature>
<dbReference type="AlphaFoldDB" id="A0A967EVS1"/>
<dbReference type="InterPro" id="IPR051043">
    <property type="entry name" value="Sulfatase_Mod_Factor_Kinase"/>
</dbReference>
<name>A0A967EVS1_9PROT</name>
<comment type="caution">
    <text evidence="3">The sequence shown here is derived from an EMBL/GenBank/DDBJ whole genome shotgun (WGS) entry which is preliminary data.</text>
</comment>